<evidence type="ECO:0000256" key="1">
    <source>
        <dbReference type="ARBA" id="ARBA00004123"/>
    </source>
</evidence>
<keyword evidence="10" id="KW-0498">Mitosis</keyword>
<reference evidence="25" key="3">
    <citation type="submission" date="2025-09" db="UniProtKB">
        <authorList>
            <consortium name="Ensembl"/>
        </authorList>
    </citation>
    <scope>IDENTIFICATION</scope>
</reference>
<dbReference type="SUPFAM" id="SSF52540">
    <property type="entry name" value="P-loop containing nucleoside triphosphate hydrolases"/>
    <property type="match status" value="1"/>
</dbReference>
<dbReference type="OrthoDB" id="2403182at2759"/>
<dbReference type="GO" id="GO:0005524">
    <property type="term" value="F:ATP binding"/>
    <property type="evidence" value="ECO:0007669"/>
    <property type="project" value="UniProtKB-UniRule"/>
</dbReference>
<dbReference type="InterPro" id="IPR027640">
    <property type="entry name" value="Kinesin-like_fam"/>
</dbReference>
<organism evidence="25 26">
    <name type="scientific">Meleagris gallopavo</name>
    <name type="common">Wild turkey</name>
    <dbReference type="NCBI Taxonomy" id="9103"/>
    <lineage>
        <taxon>Eukaryota</taxon>
        <taxon>Metazoa</taxon>
        <taxon>Chordata</taxon>
        <taxon>Craniata</taxon>
        <taxon>Vertebrata</taxon>
        <taxon>Euteleostomi</taxon>
        <taxon>Archelosauria</taxon>
        <taxon>Archosauria</taxon>
        <taxon>Dinosauria</taxon>
        <taxon>Saurischia</taxon>
        <taxon>Theropoda</taxon>
        <taxon>Coelurosauria</taxon>
        <taxon>Aves</taxon>
        <taxon>Neognathae</taxon>
        <taxon>Galloanserae</taxon>
        <taxon>Galliformes</taxon>
        <taxon>Phasianidae</taxon>
        <taxon>Meleagridinae</taxon>
        <taxon>Meleagris</taxon>
    </lineage>
</organism>
<evidence type="ECO:0000256" key="23">
    <source>
        <dbReference type="SAM" id="MobiDB-lite"/>
    </source>
</evidence>
<dbReference type="PANTHER" id="PTHR24115">
    <property type="entry name" value="KINESIN-RELATED"/>
    <property type="match status" value="1"/>
</dbReference>
<evidence type="ECO:0000256" key="12">
    <source>
        <dbReference type="ARBA" id="ARBA00022843"/>
    </source>
</evidence>
<evidence type="ECO:0000256" key="3">
    <source>
        <dbReference type="ARBA" id="ARBA00004476"/>
    </source>
</evidence>
<keyword evidence="16" id="KW-0539">Nucleus</keyword>
<keyword evidence="4" id="KW-0963">Cytoplasm</keyword>
<dbReference type="GO" id="GO:0016887">
    <property type="term" value="F:ATP hydrolysis activity"/>
    <property type="evidence" value="ECO:0007669"/>
    <property type="project" value="TreeGrafter"/>
</dbReference>
<comment type="similarity">
    <text evidence="20 21">Belongs to the TRAFAC class myosin-kinesin ATPase superfamily. Kinesin family.</text>
</comment>
<keyword evidence="17" id="KW-0131">Cell cycle</keyword>
<proteinExistence type="inferred from homology"/>
<evidence type="ECO:0000256" key="8">
    <source>
        <dbReference type="ARBA" id="ARBA00022701"/>
    </source>
</evidence>
<evidence type="ECO:0000256" key="10">
    <source>
        <dbReference type="ARBA" id="ARBA00022776"/>
    </source>
</evidence>
<keyword evidence="8 21" id="KW-0493">Microtubule</keyword>
<dbReference type="InterPro" id="IPR036961">
    <property type="entry name" value="Kinesin_motor_dom_sf"/>
</dbReference>
<keyword evidence="5" id="KW-1017">Isopeptide bond</keyword>
<feature type="region of interest" description="Disordered" evidence="23">
    <location>
        <begin position="1"/>
        <end position="26"/>
    </location>
</feature>
<dbReference type="Gene3D" id="3.40.850.10">
    <property type="entry name" value="Kinesin motor domain"/>
    <property type="match status" value="1"/>
</dbReference>
<evidence type="ECO:0000313" key="25">
    <source>
        <dbReference type="Ensembl" id="ENSMGAP00000019615.2"/>
    </source>
</evidence>
<keyword evidence="7" id="KW-0132">Cell division</keyword>
<dbReference type="GeneID" id="100548150"/>
<evidence type="ECO:0000256" key="2">
    <source>
        <dbReference type="ARBA" id="ARBA00004186"/>
    </source>
</evidence>
<comment type="subunit">
    <text evidence="19">Heterotetramer of two molecules each of RACGAP1 and KIF23. Found in the centralspindlin complex. Interacts with RACGAP1; the interaction is direct. Interacts with ECT2 and PRC1. Interacts with ANXA11 during cytokinesis. Interacts with BIRC6/bruce and USP8/UBPY. Interacts with ARF6, forming heterodimers and heterotetramers.</text>
</comment>
<dbReference type="GO" id="GO:0090543">
    <property type="term" value="C:Flemming body"/>
    <property type="evidence" value="ECO:0007669"/>
    <property type="project" value="UniProtKB-SubCell"/>
</dbReference>
<dbReference type="InterPro" id="IPR001752">
    <property type="entry name" value="Kinesin_motor_dom"/>
</dbReference>
<dbReference type="PRINTS" id="PR00380">
    <property type="entry name" value="KINESINHEAVY"/>
</dbReference>
<evidence type="ECO:0000256" key="6">
    <source>
        <dbReference type="ARBA" id="ARBA00022553"/>
    </source>
</evidence>
<dbReference type="GO" id="GO:0051256">
    <property type="term" value="P:mitotic spindle midzone assembly"/>
    <property type="evidence" value="ECO:0007669"/>
    <property type="project" value="TreeGrafter"/>
</dbReference>
<keyword evidence="15" id="KW-0206">Cytoskeleton</keyword>
<protein>
    <recommendedName>
        <fullName evidence="21">Kinesin-like protein</fullName>
    </recommendedName>
</protein>
<dbReference type="Pfam" id="PF16540">
    <property type="entry name" value="MKLP1_Arf_bdg"/>
    <property type="match status" value="1"/>
</dbReference>
<keyword evidence="13 22" id="KW-0175">Coiled coil</keyword>
<dbReference type="InterPro" id="IPR019821">
    <property type="entry name" value="Kinesin_motor_CS"/>
</dbReference>
<evidence type="ECO:0000256" key="4">
    <source>
        <dbReference type="ARBA" id="ARBA00022490"/>
    </source>
</evidence>
<dbReference type="InterPro" id="IPR038105">
    <property type="entry name" value="Kif23_Arf-bd_sf"/>
</dbReference>
<dbReference type="CDD" id="cd01368">
    <property type="entry name" value="KISc_KIF23_like"/>
    <property type="match status" value="1"/>
</dbReference>
<keyword evidence="9 20" id="KW-0547">Nucleotide-binding</keyword>
<keyword evidence="6" id="KW-0597">Phosphoprotein</keyword>
<evidence type="ECO:0000256" key="15">
    <source>
        <dbReference type="ARBA" id="ARBA00023212"/>
    </source>
</evidence>
<gene>
    <name evidence="25" type="primary">KIF23</name>
</gene>
<dbReference type="GO" id="GO:0005819">
    <property type="term" value="C:spindle"/>
    <property type="evidence" value="ECO:0007669"/>
    <property type="project" value="UniProtKB-SubCell"/>
</dbReference>
<dbReference type="InterPro" id="IPR027417">
    <property type="entry name" value="P-loop_NTPase"/>
</dbReference>
<dbReference type="GO" id="GO:0008017">
    <property type="term" value="F:microtubule binding"/>
    <property type="evidence" value="ECO:0007669"/>
    <property type="project" value="InterPro"/>
</dbReference>
<keyword evidence="11 20" id="KW-0067">ATP-binding</keyword>
<feature type="region of interest" description="Disordered" evidence="23">
    <location>
        <begin position="814"/>
        <end position="847"/>
    </location>
</feature>
<reference evidence="25" key="2">
    <citation type="submission" date="2025-08" db="UniProtKB">
        <authorList>
            <consortium name="Ensembl"/>
        </authorList>
    </citation>
    <scope>IDENTIFICATION</scope>
</reference>
<dbReference type="GO" id="GO:0005634">
    <property type="term" value="C:nucleus"/>
    <property type="evidence" value="ECO:0007669"/>
    <property type="project" value="UniProtKB-SubCell"/>
</dbReference>
<dbReference type="Ensembl" id="ENSMGAT00000019013.2">
    <property type="protein sequence ID" value="ENSMGAP00000019615.2"/>
    <property type="gene ID" value="ENSMGAG00000010217.3"/>
</dbReference>
<feature type="compositionally biased region" description="Basic and acidic residues" evidence="23">
    <location>
        <begin position="690"/>
        <end position="708"/>
    </location>
</feature>
<feature type="compositionally biased region" description="Acidic residues" evidence="23">
    <location>
        <begin position="835"/>
        <end position="846"/>
    </location>
</feature>
<evidence type="ECO:0000256" key="5">
    <source>
        <dbReference type="ARBA" id="ARBA00022499"/>
    </source>
</evidence>
<dbReference type="Gene3D" id="2.60.40.4330">
    <property type="entry name" value="Kinesin-like protein Kif23, Arf6-interacting domain"/>
    <property type="match status" value="1"/>
</dbReference>
<comment type="subcellular location">
    <subcellularLocation>
        <location evidence="2">Cytoplasm</location>
        <location evidence="2">Cytoskeleton</location>
        <location evidence="2">Spindle</location>
    </subcellularLocation>
    <subcellularLocation>
        <location evidence="3">Midbody</location>
        <location evidence="3">Midbody ring</location>
    </subcellularLocation>
    <subcellularLocation>
        <location evidence="1">Nucleus</location>
    </subcellularLocation>
</comment>
<feature type="coiled-coil region" evidence="22">
    <location>
        <begin position="573"/>
        <end position="649"/>
    </location>
</feature>
<dbReference type="RefSeq" id="XP_010715927.1">
    <property type="nucleotide sequence ID" value="XM_010717625.3"/>
</dbReference>
<dbReference type="GO" id="GO:0007018">
    <property type="term" value="P:microtubule-based movement"/>
    <property type="evidence" value="ECO:0007669"/>
    <property type="project" value="InterPro"/>
</dbReference>
<dbReference type="HOGENOM" id="CLU_001485_13_0_1"/>
<sequence length="878" mass="100343">MKAARAKTPRRPALKKPSPSGQKDPVGVYCRVRPLSRPDQECCIEVINESTVQIHPPDGYRIFRNGEYRETQYSFKEVFGTLVAQKELFDVVAKPLVEDLIRGKNGLLFTYGVTGSGKTHTMTGSPGDGGLLPRCLAMIFNSIGPFQAKRFVFKLDDKNGVDVQCEVDALLERQKRDAMPVPKTPSGKRQIDPEFADMINVQDHCKVEEVDEDNVYSVFVSYIEIYNNYIYDLLEETPFDLIKPKWNNCNTPVRNGDFIPPQSKILREDQNHNMYVTGCTEVEVKSTEEAFEVFWKGQKKRRIANTQLNRESSRSHGVFMIKLAQAPLDADGDNVLQEKEQITLSQLSLVDLAGSERTNRTKAEGNRLREAGNINQSLMTLRTCIEVLRENQMYGTNKMVPYRDSKLTHLFKNYFDGEGKVRMIVCVNPKAEDYEESLQVMRFAEMTQEVEVARPVDRPLCGLTPGRRFRNQAFREELARKLEIRGGPINGETEEQSASEIFLQNFPPLPSCELLDINDDQTLPRLTEVLEERHKLRQKLSEEFAKNVLTFKTVLRELDSNVMSKENYVQGKLSEKEKIITGQKTELERLEKKIKTLEYKIEILEKTATIYEEDKRHLQQELESKSQKLQRQASDKRRLEARLQGMVAETTMKWEKECERRVAAKQLEMQNKLWVKDEKLKQLKAIVTEPKSEKPERPSRERDREKPIQRSVSPPPVPNAPPVRLRHRRSRSAGERWVDHKPPSNLPTDTVMQPHVPHAITVAAASEKALAKCDKYMLTHQELASDGEIETKLIKGDVFKTRGGGQAVQFTEIETLKQESPTGRKRRSSPSNADPPEDAADSEWTDVETRCSVAVEMRAGSALGPGYQHHAQPKRRKP</sequence>
<evidence type="ECO:0000313" key="26">
    <source>
        <dbReference type="Proteomes" id="UP000001645"/>
    </source>
</evidence>
<name>G5E7T7_MELGA</name>
<evidence type="ECO:0000256" key="13">
    <source>
        <dbReference type="ARBA" id="ARBA00023054"/>
    </source>
</evidence>
<reference evidence="25 26" key="1">
    <citation type="journal article" date="2010" name="PLoS Biol.">
        <title>Multi-platform next-generation sequencing of the domestic turkey (Meleagris gallopavo): genome assembly and analysis.</title>
        <authorList>
            <person name="Dalloul R.A."/>
            <person name="Long J.A."/>
            <person name="Zimin A.V."/>
            <person name="Aslam L."/>
            <person name="Beal K."/>
            <person name="Blomberg L.A."/>
            <person name="Bouffard P."/>
            <person name="Burt D.W."/>
            <person name="Crasta O."/>
            <person name="Crooijmans R.P."/>
            <person name="Cooper K."/>
            <person name="Coulombe R.A."/>
            <person name="De S."/>
            <person name="Delany M.E."/>
            <person name="Dodgson J.B."/>
            <person name="Dong J.J."/>
            <person name="Evans C."/>
            <person name="Frederickson K.M."/>
            <person name="Flicek P."/>
            <person name="Florea L."/>
            <person name="Folkerts O."/>
            <person name="Groenen M.A."/>
            <person name="Harkins T.T."/>
            <person name="Herrero J."/>
            <person name="Hoffmann S."/>
            <person name="Megens H.J."/>
            <person name="Jiang A."/>
            <person name="de Jong P."/>
            <person name="Kaiser P."/>
            <person name="Kim H."/>
            <person name="Kim K.W."/>
            <person name="Kim S."/>
            <person name="Langenberger D."/>
            <person name="Lee M.K."/>
            <person name="Lee T."/>
            <person name="Mane S."/>
            <person name="Marcais G."/>
            <person name="Marz M."/>
            <person name="McElroy A.P."/>
            <person name="Modise T."/>
            <person name="Nefedov M."/>
            <person name="Notredame C."/>
            <person name="Paton I.R."/>
            <person name="Payne W.S."/>
            <person name="Pertea G."/>
            <person name="Prickett D."/>
            <person name="Puiu D."/>
            <person name="Qioa D."/>
            <person name="Raineri E."/>
            <person name="Ruffier M."/>
            <person name="Salzberg S.L."/>
            <person name="Schatz M.C."/>
            <person name="Scheuring C."/>
            <person name="Schmidt C.J."/>
            <person name="Schroeder S."/>
            <person name="Searle S.M."/>
            <person name="Smith E.J."/>
            <person name="Smith J."/>
            <person name="Sonstegard T.S."/>
            <person name="Stadler P.F."/>
            <person name="Tafer H."/>
            <person name="Tu Z.J."/>
            <person name="Van Tassell C.P."/>
            <person name="Vilella A.J."/>
            <person name="Williams K.P."/>
            <person name="Yorke J.A."/>
            <person name="Zhang L."/>
            <person name="Zhang H.B."/>
            <person name="Zhang X."/>
            <person name="Zhang Y."/>
            <person name="Reed K.M."/>
        </authorList>
    </citation>
    <scope>NUCLEOTIDE SEQUENCE [LARGE SCALE GENOMIC DNA]</scope>
</reference>
<evidence type="ECO:0000256" key="17">
    <source>
        <dbReference type="ARBA" id="ARBA00023306"/>
    </source>
</evidence>
<evidence type="ECO:0000256" key="20">
    <source>
        <dbReference type="PROSITE-ProRule" id="PRU00283"/>
    </source>
</evidence>
<dbReference type="GO" id="GO:0005874">
    <property type="term" value="C:microtubule"/>
    <property type="evidence" value="ECO:0007669"/>
    <property type="project" value="UniProtKB-KW"/>
</dbReference>
<accession>G5E7T7</accession>
<keyword evidence="26" id="KW-1185">Reference proteome</keyword>
<dbReference type="InterPro" id="IPR032384">
    <property type="entry name" value="Kif23_Arf-bd"/>
</dbReference>
<evidence type="ECO:0000256" key="7">
    <source>
        <dbReference type="ARBA" id="ARBA00022618"/>
    </source>
</evidence>
<evidence type="ECO:0000256" key="11">
    <source>
        <dbReference type="ARBA" id="ARBA00022840"/>
    </source>
</evidence>
<dbReference type="PROSITE" id="PS50067">
    <property type="entry name" value="KINESIN_MOTOR_2"/>
    <property type="match status" value="1"/>
</dbReference>
<evidence type="ECO:0000256" key="22">
    <source>
        <dbReference type="SAM" id="Coils"/>
    </source>
</evidence>
<evidence type="ECO:0000256" key="19">
    <source>
        <dbReference type="ARBA" id="ARBA00066079"/>
    </source>
</evidence>
<dbReference type="Pfam" id="PF00225">
    <property type="entry name" value="Kinesin"/>
    <property type="match status" value="1"/>
</dbReference>
<feature type="region of interest" description="Disordered" evidence="23">
    <location>
        <begin position="859"/>
        <end position="878"/>
    </location>
</feature>
<dbReference type="GO" id="GO:0051301">
    <property type="term" value="P:cell division"/>
    <property type="evidence" value="ECO:0007669"/>
    <property type="project" value="UniProtKB-KW"/>
</dbReference>
<dbReference type="Proteomes" id="UP000001645">
    <property type="component" value="Chromosome 12"/>
</dbReference>
<feature type="compositionally biased region" description="Basic and acidic residues" evidence="23">
    <location>
        <begin position="732"/>
        <end position="742"/>
    </location>
</feature>
<feature type="domain" description="Kinesin motor" evidence="24">
    <location>
        <begin position="25"/>
        <end position="450"/>
    </location>
</feature>
<keyword evidence="12" id="KW-0832">Ubl conjugation</keyword>
<evidence type="ECO:0000256" key="9">
    <source>
        <dbReference type="ARBA" id="ARBA00022741"/>
    </source>
</evidence>
<dbReference type="GeneTree" id="ENSGT00940000155837"/>
<dbReference type="SMART" id="SM00129">
    <property type="entry name" value="KISc"/>
    <property type="match status" value="1"/>
</dbReference>
<evidence type="ECO:0000256" key="21">
    <source>
        <dbReference type="RuleBase" id="RU000394"/>
    </source>
</evidence>
<keyword evidence="14 20" id="KW-0505">Motor protein</keyword>
<feature type="region of interest" description="Disordered" evidence="23">
    <location>
        <begin position="686"/>
        <end position="751"/>
    </location>
</feature>
<evidence type="ECO:0000256" key="18">
    <source>
        <dbReference type="ARBA" id="ARBA00058317"/>
    </source>
</evidence>
<dbReference type="FunFam" id="2.60.40.4330:FF:000001">
    <property type="entry name" value="Kinesin-like protein"/>
    <property type="match status" value="1"/>
</dbReference>
<feature type="compositionally biased region" description="Basic residues" evidence="23">
    <location>
        <begin position="1"/>
        <end position="14"/>
    </location>
</feature>
<feature type="binding site" evidence="20">
    <location>
        <begin position="112"/>
        <end position="119"/>
    </location>
    <ligand>
        <name>ATP</name>
        <dbReference type="ChEBI" id="CHEBI:30616"/>
    </ligand>
</feature>
<comment type="function">
    <text evidence="18">Component of the centralspindlin complex that serves as a microtubule-dependent and Rho-mediated signaling required for the myosin contractile ring formation during the cell cycle cytokinesis. Essential for cytokinesis in Rho-mediated signaling. Required for the localization of ECT2 to the central spindle. Plus-end-directed motor enzyme that moves antiparallel microtubules in vitro.</text>
</comment>
<dbReference type="CTD" id="9493"/>
<dbReference type="PANTHER" id="PTHR24115:SF600">
    <property type="entry name" value="KINESIN-LIKE PROTEIN KIF23"/>
    <property type="match status" value="1"/>
</dbReference>
<dbReference type="Bgee" id="ENSMGAG00000010217">
    <property type="expression patterns" value="Expressed in thymus and 15 other cell types or tissues"/>
</dbReference>
<dbReference type="GO" id="GO:0005871">
    <property type="term" value="C:kinesin complex"/>
    <property type="evidence" value="ECO:0007669"/>
    <property type="project" value="TreeGrafter"/>
</dbReference>
<evidence type="ECO:0000256" key="14">
    <source>
        <dbReference type="ARBA" id="ARBA00023175"/>
    </source>
</evidence>
<evidence type="ECO:0000256" key="16">
    <source>
        <dbReference type="ARBA" id="ARBA00023242"/>
    </source>
</evidence>
<dbReference type="PROSITE" id="PS00411">
    <property type="entry name" value="KINESIN_MOTOR_1"/>
    <property type="match status" value="1"/>
</dbReference>
<dbReference type="AlphaFoldDB" id="G5E7T7"/>
<evidence type="ECO:0000259" key="24">
    <source>
        <dbReference type="PROSITE" id="PS50067"/>
    </source>
</evidence>
<dbReference type="GO" id="GO:0003777">
    <property type="term" value="F:microtubule motor activity"/>
    <property type="evidence" value="ECO:0007669"/>
    <property type="project" value="InterPro"/>
</dbReference>